<keyword evidence="2" id="KW-0378">Hydrolase</keyword>
<accession>A0A4U1I3T2</accession>
<dbReference type="Proteomes" id="UP000305539">
    <property type="component" value="Unassembled WGS sequence"/>
</dbReference>
<dbReference type="EMBL" id="SWJE01000008">
    <property type="protein sequence ID" value="TKC87909.1"/>
    <property type="molecule type" value="Genomic_DNA"/>
</dbReference>
<dbReference type="CDD" id="cd00085">
    <property type="entry name" value="HNHc"/>
    <property type="match status" value="1"/>
</dbReference>
<keyword evidence="3" id="KW-1185">Reference proteome</keyword>
<keyword evidence="2" id="KW-0255">Endonuclease</keyword>
<dbReference type="AlphaFoldDB" id="A0A4U1I3T2"/>
<name>A0A4U1I3T2_9BURK</name>
<organism evidence="2 3">
    <name type="scientific">Trinickia terrae</name>
    <dbReference type="NCBI Taxonomy" id="2571161"/>
    <lineage>
        <taxon>Bacteria</taxon>
        <taxon>Pseudomonadati</taxon>
        <taxon>Pseudomonadota</taxon>
        <taxon>Betaproteobacteria</taxon>
        <taxon>Burkholderiales</taxon>
        <taxon>Burkholderiaceae</taxon>
        <taxon>Trinickia</taxon>
    </lineage>
</organism>
<gene>
    <name evidence="2" type="ORF">FAZ69_16725</name>
</gene>
<dbReference type="SMART" id="SM00507">
    <property type="entry name" value="HNHc"/>
    <property type="match status" value="1"/>
</dbReference>
<dbReference type="InterPro" id="IPR003615">
    <property type="entry name" value="HNH_nuc"/>
</dbReference>
<feature type="domain" description="HNH nuclease" evidence="1">
    <location>
        <begin position="40"/>
        <end position="120"/>
    </location>
</feature>
<reference evidence="2 3" key="1">
    <citation type="submission" date="2019-04" db="EMBL/GenBank/DDBJ databases">
        <title>Trinickia sp. 7GSK02, isolated from subtropical forest soil.</title>
        <authorList>
            <person name="Gao Z.-H."/>
            <person name="Qiu L.-H."/>
        </authorList>
    </citation>
    <scope>NUCLEOTIDE SEQUENCE [LARGE SCALE GENOMIC DNA]</scope>
    <source>
        <strain evidence="2 3">7GSK02</strain>
    </source>
</reference>
<dbReference type="OrthoDB" id="4485927at2"/>
<comment type="caution">
    <text evidence="2">The sequence shown here is derived from an EMBL/GenBank/DDBJ whole genome shotgun (WGS) entry which is preliminary data.</text>
</comment>
<keyword evidence="2" id="KW-0540">Nuclease</keyword>
<evidence type="ECO:0000313" key="2">
    <source>
        <dbReference type="EMBL" id="TKC87909.1"/>
    </source>
</evidence>
<sequence length="315" mass="35388">MVDRILCEQIPETSIPYNVRQALAQINEEIWNVSIQAVVDLRSHLLLAQKYRCAYCQVTIAGDQGGLRELDHVLPKEMSGYCDSRKSVSCVFKNRRHTVGYWDFAYEWRNLVVTCKQCNTNKGSFDPLLIRPFWSSTYPANKDEFLWVHPYFHKYSDHVRITRKWLYEARSFEGKALIKVCKLDNSEVLARRKLIGAYAEQTKTMLAFLNLVSARHTELSPGDCARVLMEKHGLQEDMATKLIDVWFAHGAEISSESFARALALTQQVEASASGAVVNGTSGLARPLADLVPHSGLPVLSHSVSPPALPAPPKSV</sequence>
<protein>
    <submittedName>
        <fullName evidence="2">HNH endonuclease</fullName>
    </submittedName>
</protein>
<evidence type="ECO:0000313" key="3">
    <source>
        <dbReference type="Proteomes" id="UP000305539"/>
    </source>
</evidence>
<proteinExistence type="predicted"/>
<dbReference type="Gene3D" id="1.10.30.50">
    <property type="match status" value="1"/>
</dbReference>
<dbReference type="GO" id="GO:0004519">
    <property type="term" value="F:endonuclease activity"/>
    <property type="evidence" value="ECO:0007669"/>
    <property type="project" value="UniProtKB-KW"/>
</dbReference>
<evidence type="ECO:0000259" key="1">
    <source>
        <dbReference type="SMART" id="SM00507"/>
    </source>
</evidence>
<dbReference type="RefSeq" id="WP_136896173.1">
    <property type="nucleotide sequence ID" value="NZ_SWJE01000008.1"/>
</dbReference>